<dbReference type="CDD" id="cd00984">
    <property type="entry name" value="DnaB_C"/>
    <property type="match status" value="1"/>
</dbReference>
<keyword evidence="3 12" id="KW-0235">DNA replication</keyword>
<dbReference type="PROSITE" id="PS51199">
    <property type="entry name" value="SF4_HELICASE"/>
    <property type="match status" value="1"/>
</dbReference>
<dbReference type="InterPro" id="IPR016136">
    <property type="entry name" value="DNA_helicase_N/primase_C"/>
</dbReference>
<dbReference type="Gene3D" id="1.10.860.10">
    <property type="entry name" value="DNAb Helicase, Chain A"/>
    <property type="match status" value="1"/>
</dbReference>
<evidence type="ECO:0000313" key="15">
    <source>
        <dbReference type="Proteomes" id="UP000176897"/>
    </source>
</evidence>
<feature type="domain" description="SF4 helicase" evidence="13">
    <location>
        <begin position="180"/>
        <end position="453"/>
    </location>
</feature>
<dbReference type="Gene3D" id="3.40.50.300">
    <property type="entry name" value="P-loop containing nucleotide triphosphate hydrolases"/>
    <property type="match status" value="1"/>
</dbReference>
<dbReference type="InterPro" id="IPR007692">
    <property type="entry name" value="DNA_helicase_DnaB"/>
</dbReference>
<evidence type="ECO:0000256" key="9">
    <source>
        <dbReference type="ARBA" id="ARBA00023235"/>
    </source>
</evidence>
<dbReference type="GO" id="GO:0016887">
    <property type="term" value="F:ATP hydrolysis activity"/>
    <property type="evidence" value="ECO:0007669"/>
    <property type="project" value="RHEA"/>
</dbReference>
<comment type="similarity">
    <text evidence="1 12">Belongs to the helicase family. DnaB subfamily.</text>
</comment>
<keyword evidence="2 12" id="KW-0639">Primosome</keyword>
<proteinExistence type="inferred from homology"/>
<dbReference type="GO" id="GO:0005524">
    <property type="term" value="F:ATP binding"/>
    <property type="evidence" value="ECO:0007669"/>
    <property type="project" value="UniProtKB-UniRule"/>
</dbReference>
<organism evidence="14 15">
    <name type="scientific">Candidatus Uhrbacteria bacterium RIFCSPLOWO2_01_FULL_47_24</name>
    <dbReference type="NCBI Taxonomy" id="1802401"/>
    <lineage>
        <taxon>Bacteria</taxon>
        <taxon>Candidatus Uhriibacteriota</taxon>
    </lineage>
</organism>
<protein>
    <recommendedName>
        <fullName evidence="11 12">Replicative DNA helicase</fullName>
        <ecNumber evidence="11 12">5.6.2.3</ecNumber>
    </recommendedName>
</protein>
<evidence type="ECO:0000256" key="3">
    <source>
        <dbReference type="ARBA" id="ARBA00022705"/>
    </source>
</evidence>
<dbReference type="Pfam" id="PF03796">
    <property type="entry name" value="DnaB_C"/>
    <property type="match status" value="1"/>
</dbReference>
<dbReference type="GO" id="GO:0043139">
    <property type="term" value="F:5'-3' DNA helicase activity"/>
    <property type="evidence" value="ECO:0007669"/>
    <property type="project" value="UniProtKB-EC"/>
</dbReference>
<name>A0A1F7UNR4_9BACT</name>
<evidence type="ECO:0000256" key="8">
    <source>
        <dbReference type="ARBA" id="ARBA00023125"/>
    </source>
</evidence>
<dbReference type="GO" id="GO:0003677">
    <property type="term" value="F:DNA binding"/>
    <property type="evidence" value="ECO:0007669"/>
    <property type="project" value="UniProtKB-UniRule"/>
</dbReference>
<dbReference type="GO" id="GO:0006269">
    <property type="term" value="P:DNA replication, synthesis of primer"/>
    <property type="evidence" value="ECO:0007669"/>
    <property type="project" value="UniProtKB-UniRule"/>
</dbReference>
<evidence type="ECO:0000259" key="13">
    <source>
        <dbReference type="PROSITE" id="PS51199"/>
    </source>
</evidence>
<dbReference type="PANTHER" id="PTHR30153">
    <property type="entry name" value="REPLICATIVE DNA HELICASE DNAB"/>
    <property type="match status" value="1"/>
</dbReference>
<comment type="caution">
    <text evidence="14">The sequence shown here is derived from an EMBL/GenBank/DDBJ whole genome shotgun (WGS) entry which is preliminary data.</text>
</comment>
<keyword evidence="6 12" id="KW-0347">Helicase</keyword>
<accession>A0A1F7UNR4</accession>
<gene>
    <name evidence="14" type="ORF">A3B21_00645</name>
</gene>
<dbReference type="InterPro" id="IPR007693">
    <property type="entry name" value="DNA_helicase_DnaB-like_N"/>
</dbReference>
<dbReference type="EMBL" id="MGEJ01000022">
    <property type="protein sequence ID" value="OGL79885.1"/>
    <property type="molecule type" value="Genomic_DNA"/>
</dbReference>
<keyword evidence="9" id="KW-0413">Isomerase</keyword>
<evidence type="ECO:0000256" key="10">
    <source>
        <dbReference type="ARBA" id="ARBA00048954"/>
    </source>
</evidence>
<dbReference type="SUPFAM" id="SSF48024">
    <property type="entry name" value="N-terminal domain of DnaB helicase"/>
    <property type="match status" value="1"/>
</dbReference>
<dbReference type="Proteomes" id="UP000176897">
    <property type="component" value="Unassembled WGS sequence"/>
</dbReference>
<dbReference type="GO" id="GO:0005829">
    <property type="term" value="C:cytosol"/>
    <property type="evidence" value="ECO:0007669"/>
    <property type="project" value="TreeGrafter"/>
</dbReference>
<dbReference type="GO" id="GO:1990077">
    <property type="term" value="C:primosome complex"/>
    <property type="evidence" value="ECO:0007669"/>
    <property type="project" value="UniProtKB-UniRule"/>
</dbReference>
<dbReference type="Pfam" id="PF00772">
    <property type="entry name" value="DnaB"/>
    <property type="match status" value="1"/>
</dbReference>
<evidence type="ECO:0000256" key="12">
    <source>
        <dbReference type="RuleBase" id="RU362085"/>
    </source>
</evidence>
<dbReference type="InterPro" id="IPR027417">
    <property type="entry name" value="P-loop_NTPase"/>
</dbReference>
<keyword evidence="4 12" id="KW-0547">Nucleotide-binding</keyword>
<evidence type="ECO:0000256" key="5">
    <source>
        <dbReference type="ARBA" id="ARBA00022801"/>
    </source>
</evidence>
<evidence type="ECO:0000256" key="11">
    <source>
        <dbReference type="NCBIfam" id="TIGR00665"/>
    </source>
</evidence>
<dbReference type="STRING" id="1802401.A3B21_00645"/>
<reference evidence="14 15" key="1">
    <citation type="journal article" date="2016" name="Nat. Commun.">
        <title>Thousands of microbial genomes shed light on interconnected biogeochemical processes in an aquifer system.</title>
        <authorList>
            <person name="Anantharaman K."/>
            <person name="Brown C.T."/>
            <person name="Hug L.A."/>
            <person name="Sharon I."/>
            <person name="Castelle C.J."/>
            <person name="Probst A.J."/>
            <person name="Thomas B.C."/>
            <person name="Singh A."/>
            <person name="Wilkins M.J."/>
            <person name="Karaoz U."/>
            <person name="Brodie E.L."/>
            <person name="Williams K.H."/>
            <person name="Hubbard S.S."/>
            <person name="Banfield J.F."/>
        </authorList>
    </citation>
    <scope>NUCLEOTIDE SEQUENCE [LARGE SCALE GENOMIC DNA]</scope>
</reference>
<comment type="function">
    <text evidence="12">The main replicative DNA helicase, it participates in initiation and elongation during chromosome replication. Travels ahead of the DNA replisome, separating dsDNA into templates for DNA synthesis. A processive ATP-dependent 5'-3' DNA helicase it has DNA-dependent ATPase activity.</text>
</comment>
<keyword evidence="7 12" id="KW-0067">ATP-binding</keyword>
<dbReference type="PANTHER" id="PTHR30153:SF2">
    <property type="entry name" value="REPLICATIVE DNA HELICASE"/>
    <property type="match status" value="1"/>
</dbReference>
<dbReference type="NCBIfam" id="TIGR00665">
    <property type="entry name" value="DnaB"/>
    <property type="match status" value="1"/>
</dbReference>
<dbReference type="AlphaFoldDB" id="A0A1F7UNR4"/>
<dbReference type="NCBIfam" id="NF004384">
    <property type="entry name" value="PRK05748.1"/>
    <property type="match status" value="1"/>
</dbReference>
<evidence type="ECO:0000256" key="4">
    <source>
        <dbReference type="ARBA" id="ARBA00022741"/>
    </source>
</evidence>
<dbReference type="SUPFAM" id="SSF52540">
    <property type="entry name" value="P-loop containing nucleoside triphosphate hydrolases"/>
    <property type="match status" value="1"/>
</dbReference>
<dbReference type="InterPro" id="IPR036185">
    <property type="entry name" value="DNA_heli_DnaB-like_N_sf"/>
</dbReference>
<evidence type="ECO:0000256" key="1">
    <source>
        <dbReference type="ARBA" id="ARBA00008428"/>
    </source>
</evidence>
<keyword evidence="5 12" id="KW-0378">Hydrolase</keyword>
<evidence type="ECO:0000313" key="14">
    <source>
        <dbReference type="EMBL" id="OGL79885.1"/>
    </source>
</evidence>
<evidence type="ECO:0000256" key="7">
    <source>
        <dbReference type="ARBA" id="ARBA00022840"/>
    </source>
</evidence>
<dbReference type="FunFam" id="1.10.860.10:FF:000001">
    <property type="entry name" value="Replicative DNA helicase"/>
    <property type="match status" value="1"/>
</dbReference>
<dbReference type="InterPro" id="IPR007694">
    <property type="entry name" value="DNA_helicase_DnaB-like_C"/>
</dbReference>
<sequence>MPSRTNIERIPPQNLEAEQSLLGSLLIDRDAMIKIADSITPEDFYKDSHRMIFEAMTDLFREREPIDLLSLGNRLEEKKQLETVGGRSYLIELSNAVPTAANVPHYAGIVQKKATLRRLQRAAAEITNLSFEEAEEIDHILDKSEQKLFGVSQKYLKQTFVPIRDVLTEAFDRIDELHREKGKLRGLPTGFFELDNILAGLQKSDLVILAARPSIGKTSLALDIARNVATRQKEPVGVFSLEMSKEQLVDRLICAEAGVDLWRMRTGRLSDKPEQDDFPRIGHAIGMLSEAPLYIDDSASSSIMEIRTKARRLQMEKGLSLLVIDYLQLMESHTRIENRVQEVSEITRALKSIARELNIPVLALSQLSRAVEARSPAIPKLADLRESGSIEQDADVVLFIYRKAMDKSQQNLTPEERNIAEIHISKHRNGPTGQVQLFFDEQKVSFRNLDKTATPF</sequence>
<dbReference type="InterPro" id="IPR003593">
    <property type="entry name" value="AAA+_ATPase"/>
</dbReference>
<evidence type="ECO:0000256" key="6">
    <source>
        <dbReference type="ARBA" id="ARBA00022806"/>
    </source>
</evidence>
<dbReference type="EC" id="5.6.2.3" evidence="11 12"/>
<comment type="catalytic activity">
    <reaction evidence="10 12">
        <text>ATP + H2O = ADP + phosphate + H(+)</text>
        <dbReference type="Rhea" id="RHEA:13065"/>
        <dbReference type="ChEBI" id="CHEBI:15377"/>
        <dbReference type="ChEBI" id="CHEBI:15378"/>
        <dbReference type="ChEBI" id="CHEBI:30616"/>
        <dbReference type="ChEBI" id="CHEBI:43474"/>
        <dbReference type="ChEBI" id="CHEBI:456216"/>
        <dbReference type="EC" id="5.6.2.3"/>
    </reaction>
</comment>
<evidence type="ECO:0000256" key="2">
    <source>
        <dbReference type="ARBA" id="ARBA00022515"/>
    </source>
</evidence>
<keyword evidence="8 12" id="KW-0238">DNA-binding</keyword>
<dbReference type="SMART" id="SM00382">
    <property type="entry name" value="AAA"/>
    <property type="match status" value="1"/>
</dbReference>